<dbReference type="Gramene" id="mRNA:MD13G0019600">
    <property type="protein sequence ID" value="mRNA:MD13G0019600"/>
    <property type="gene ID" value="MD13G0019600"/>
</dbReference>
<evidence type="ECO:0000313" key="3">
    <source>
        <dbReference type="EMBL" id="RXH79180.1"/>
    </source>
</evidence>
<dbReference type="GO" id="GO:0010598">
    <property type="term" value="C:NAD(P)H dehydrogenase complex (plastoquinone)"/>
    <property type="evidence" value="ECO:0007669"/>
    <property type="project" value="InterPro"/>
</dbReference>
<dbReference type="GO" id="GO:0009773">
    <property type="term" value="P:photosynthetic electron transport in photosystem I"/>
    <property type="evidence" value="ECO:0007669"/>
    <property type="project" value="InterPro"/>
</dbReference>
<name>A0A498I7G0_MALDO</name>
<evidence type="ECO:0000256" key="2">
    <source>
        <dbReference type="SAM" id="Phobius"/>
    </source>
</evidence>
<gene>
    <name evidence="3" type="ORF">DVH24_040327</name>
</gene>
<feature type="transmembrane region" description="Helical" evidence="2">
    <location>
        <begin position="140"/>
        <end position="163"/>
    </location>
</feature>
<proteinExistence type="predicted"/>
<evidence type="ECO:0000313" key="4">
    <source>
        <dbReference type="Proteomes" id="UP000290289"/>
    </source>
</evidence>
<protein>
    <recommendedName>
        <fullName evidence="5">NAD(P)H dehydrogenase subunit CRR3, chloroplastic</fullName>
    </recommendedName>
</protein>
<dbReference type="EMBL" id="RDQH01000339">
    <property type="protein sequence ID" value="RXH79180.1"/>
    <property type="molecule type" value="Genomic_DNA"/>
</dbReference>
<dbReference type="PANTHER" id="PTHR36340">
    <property type="entry name" value="NAD(P)H DEHYDROGENASE SUBUNIT CRR3, CHLOROPLASTIC-RELATED"/>
    <property type="match status" value="1"/>
</dbReference>
<dbReference type="InterPro" id="IPR038931">
    <property type="entry name" value="CRR3"/>
</dbReference>
<keyword evidence="4" id="KW-1185">Reference proteome</keyword>
<feature type="compositionally biased region" description="Polar residues" evidence="1">
    <location>
        <begin position="35"/>
        <end position="52"/>
    </location>
</feature>
<organism evidence="3 4">
    <name type="scientific">Malus domestica</name>
    <name type="common">Apple</name>
    <name type="synonym">Pyrus malus</name>
    <dbReference type="NCBI Taxonomy" id="3750"/>
    <lineage>
        <taxon>Eukaryota</taxon>
        <taxon>Viridiplantae</taxon>
        <taxon>Streptophyta</taxon>
        <taxon>Embryophyta</taxon>
        <taxon>Tracheophyta</taxon>
        <taxon>Spermatophyta</taxon>
        <taxon>Magnoliopsida</taxon>
        <taxon>eudicotyledons</taxon>
        <taxon>Gunneridae</taxon>
        <taxon>Pentapetalae</taxon>
        <taxon>rosids</taxon>
        <taxon>fabids</taxon>
        <taxon>Rosales</taxon>
        <taxon>Rosaceae</taxon>
        <taxon>Amygdaloideae</taxon>
        <taxon>Maleae</taxon>
        <taxon>Malus</taxon>
    </lineage>
</organism>
<dbReference type="GO" id="GO:0009535">
    <property type="term" value="C:chloroplast thylakoid membrane"/>
    <property type="evidence" value="ECO:0007669"/>
    <property type="project" value="InterPro"/>
</dbReference>
<evidence type="ECO:0008006" key="5">
    <source>
        <dbReference type="Google" id="ProtNLM"/>
    </source>
</evidence>
<comment type="caution">
    <text evidence="3">The sequence shown here is derived from an EMBL/GenBank/DDBJ whole genome shotgun (WGS) entry which is preliminary data.</text>
</comment>
<dbReference type="STRING" id="3750.A0A498I7G0"/>
<keyword evidence="2" id="KW-0812">Transmembrane</keyword>
<dbReference type="OrthoDB" id="786513at2759"/>
<dbReference type="Proteomes" id="UP000290289">
    <property type="component" value="Chromosome 13"/>
</dbReference>
<accession>A0A498I7G0</accession>
<keyword evidence="2" id="KW-0472">Membrane</keyword>
<evidence type="ECO:0000256" key="1">
    <source>
        <dbReference type="SAM" id="MobiDB-lite"/>
    </source>
</evidence>
<sequence length="175" mass="19618">MCSLSSCLSLTKNLAHASLSSDKNDSPPPPPPPSLQANTTKPPLPSRNNTPTILRKKQQNQLQRKPRQPSVIEIERAIGGGRFRDANPKDLEEQKNAKFDMSMMNFASKFEGPVEKKLREAGEWVTDKTEKSFRLNGKNVLKFVFFWLLPIWSFSLLVAAGAIKLNSPLLDDLIM</sequence>
<dbReference type="PANTHER" id="PTHR36340:SF1">
    <property type="entry name" value="NAD(P)H DEHYDROGENASE SUBUNIT CRR3, CHLOROPLASTIC-RELATED"/>
    <property type="match status" value="1"/>
</dbReference>
<dbReference type="AlphaFoldDB" id="A0A498I7G0"/>
<feature type="region of interest" description="Disordered" evidence="1">
    <location>
        <begin position="17"/>
        <end position="71"/>
    </location>
</feature>
<keyword evidence="2" id="KW-1133">Transmembrane helix</keyword>
<reference evidence="3 4" key="1">
    <citation type="submission" date="2018-10" db="EMBL/GenBank/DDBJ databases">
        <title>A high-quality apple genome assembly.</title>
        <authorList>
            <person name="Hu J."/>
        </authorList>
    </citation>
    <scope>NUCLEOTIDE SEQUENCE [LARGE SCALE GENOMIC DNA]</scope>
    <source>
        <strain evidence="4">cv. HFTH1</strain>
        <tissue evidence="3">Young leaf</tissue>
    </source>
</reference>